<dbReference type="RefSeq" id="XP_016459128.1">
    <property type="nucleotide sequence ID" value="XM_016603642.1"/>
</dbReference>
<dbReference type="Pfam" id="PF06101">
    <property type="entry name" value="Vps62"/>
    <property type="match status" value="1"/>
</dbReference>
<dbReference type="Proteomes" id="UP000790787">
    <property type="component" value="Chromosome 23"/>
</dbReference>
<dbReference type="AlphaFoldDB" id="A0A1S3Z421"/>
<keyword evidence="2" id="KW-1185">Reference proteome</keyword>
<sequence>MASFSSTRTLLCLQSHTHLLLKNMLVVSCIILVSALPLRMSCSSLPFKDSTMGSNLNATSLLDNVSRKNSMSIPIHTHFQLPSPLPRWPSGEGFASGVIDLGGLLVSQVSLLTKVWATHEGGPDNLGATFFEPSNLPNGFFMLGSYSQPNNMPLFGWILAGKDTSGGALKMPSDYALVWSSQKLKINQDGVGYIWLPIPPEGYKAIGHVVTTSPQKPSLDKVRCVRADLTDVSESHDWIWGTNGLNVYSSRPRDRGTQALGVSTGAFMAQNNGAADSLACLKNVKANLSAMPNLNQVKALVQAYSPLIYFHPNEEFYPSSVTWFFQNGALLYTKGQESSPVGIQPTGSNLPQGGSNDGAYWLDLPSDNAAKANVKRGDLLGATAYLHIKPMFGATCTDIAVWLFYPFNGAAKAKLEFMTISLGKIGEHVGDWEHVTLRISNFNGELQGVYLSEHSGGIWVSTSQLEFQNGNKPVVYSSLHGHAAYPKPGQNLQGSGDVGIRNDTGKGKLMDTGGNFLVVGAEYLGTTIVEPPWLNYAREWGPKISYDISKELNKVERFMPGKLKRAVEKIVRSLPNEVLGEQGPTGPKFKDMWNGDERG</sequence>
<evidence type="ECO:0000313" key="2">
    <source>
        <dbReference type="Proteomes" id="UP000790787"/>
    </source>
</evidence>
<accession>A0A1S3Z421</accession>
<gene>
    <name evidence="3" type="primary">LOC107782713</name>
</gene>
<dbReference type="PaxDb" id="4097-A0A1S3Z421"/>
<evidence type="ECO:0008006" key="4">
    <source>
        <dbReference type="Google" id="ProtNLM"/>
    </source>
</evidence>
<dbReference type="OMA" id="CETETRI"/>
<proteinExistence type="predicted"/>
<reference evidence="2" key="1">
    <citation type="journal article" date="2014" name="Nat. Commun.">
        <title>The tobacco genome sequence and its comparison with those of tomato and potato.</title>
        <authorList>
            <person name="Sierro N."/>
            <person name="Battey J.N."/>
            <person name="Ouadi S."/>
            <person name="Bakaher N."/>
            <person name="Bovet L."/>
            <person name="Willig A."/>
            <person name="Goepfert S."/>
            <person name="Peitsch M.C."/>
            <person name="Ivanov N.V."/>
        </authorList>
    </citation>
    <scope>NUCLEOTIDE SEQUENCE [LARGE SCALE GENOMIC DNA]</scope>
</reference>
<dbReference type="RefSeq" id="XP_016459128.1">
    <property type="nucleotide sequence ID" value="XM_016603642.2"/>
</dbReference>
<protein>
    <recommendedName>
        <fullName evidence="4">Vacuolar protein sorting-associated protein 62-like</fullName>
    </recommendedName>
</protein>
<dbReference type="InterPro" id="IPR009291">
    <property type="entry name" value="Vps62"/>
</dbReference>
<dbReference type="PANTHER" id="PTHR48152:SF8">
    <property type="entry name" value="VACUOLAR PROTEIN SORTING-ASSOCIATED PROTEIN 62"/>
    <property type="match status" value="1"/>
</dbReference>
<feature type="region of interest" description="Disordered" evidence="1">
    <location>
        <begin position="578"/>
        <end position="599"/>
    </location>
</feature>
<dbReference type="STRING" id="4097.A0A1S3Z421"/>
<dbReference type="KEGG" id="nta:107782713"/>
<organism evidence="2 3">
    <name type="scientific">Nicotiana tabacum</name>
    <name type="common">Common tobacco</name>
    <dbReference type="NCBI Taxonomy" id="4097"/>
    <lineage>
        <taxon>Eukaryota</taxon>
        <taxon>Viridiplantae</taxon>
        <taxon>Streptophyta</taxon>
        <taxon>Embryophyta</taxon>
        <taxon>Tracheophyta</taxon>
        <taxon>Spermatophyta</taxon>
        <taxon>Magnoliopsida</taxon>
        <taxon>eudicotyledons</taxon>
        <taxon>Gunneridae</taxon>
        <taxon>Pentapetalae</taxon>
        <taxon>asterids</taxon>
        <taxon>lamiids</taxon>
        <taxon>Solanales</taxon>
        <taxon>Solanaceae</taxon>
        <taxon>Nicotianoideae</taxon>
        <taxon>Nicotianeae</taxon>
        <taxon>Nicotiana</taxon>
    </lineage>
</organism>
<dbReference type="OrthoDB" id="188042at2759"/>
<dbReference type="GeneID" id="107782713"/>
<dbReference type="PANTHER" id="PTHR48152">
    <property type="entry name" value="F1C9.34 PROTEIN"/>
    <property type="match status" value="1"/>
</dbReference>
<name>A0A1S3Z421_TOBAC</name>
<evidence type="ECO:0000313" key="3">
    <source>
        <dbReference type="RefSeq" id="XP_016459128.1"/>
    </source>
</evidence>
<feature type="compositionally biased region" description="Basic and acidic residues" evidence="1">
    <location>
        <begin position="588"/>
        <end position="599"/>
    </location>
</feature>
<reference evidence="3" key="2">
    <citation type="submission" date="2025-08" db="UniProtKB">
        <authorList>
            <consortium name="RefSeq"/>
        </authorList>
    </citation>
    <scope>IDENTIFICATION</scope>
    <source>
        <tissue evidence="3">Leaf</tissue>
    </source>
</reference>
<evidence type="ECO:0000256" key="1">
    <source>
        <dbReference type="SAM" id="MobiDB-lite"/>
    </source>
</evidence>